<evidence type="ECO:0000256" key="1">
    <source>
        <dbReference type="ARBA" id="ARBA00004163"/>
    </source>
</evidence>
<feature type="compositionally biased region" description="Basic residues" evidence="11">
    <location>
        <begin position="588"/>
        <end position="597"/>
    </location>
</feature>
<keyword evidence="8 12" id="KW-1133">Transmembrane helix</keyword>
<feature type="compositionally biased region" description="Low complexity" evidence="11">
    <location>
        <begin position="434"/>
        <end position="445"/>
    </location>
</feature>
<feature type="compositionally biased region" description="Low complexity" evidence="11">
    <location>
        <begin position="518"/>
        <end position="529"/>
    </location>
</feature>
<comment type="similarity">
    <text evidence="2 10">Belongs to the junctophilin family.</text>
</comment>
<dbReference type="InterPro" id="IPR003409">
    <property type="entry name" value="MORN"/>
</dbReference>
<evidence type="ECO:0000313" key="14">
    <source>
        <dbReference type="Proteomes" id="UP000261660"/>
    </source>
</evidence>
<dbReference type="Ensembl" id="ENSLBET00000012011.1">
    <property type="protein sequence ID" value="ENSLBEP00000011420.1"/>
    <property type="gene ID" value="ENSLBEG00000008781.1"/>
</dbReference>
<dbReference type="SMART" id="SM00698">
    <property type="entry name" value="MORN"/>
    <property type="match status" value="6"/>
</dbReference>
<evidence type="ECO:0000256" key="2">
    <source>
        <dbReference type="ARBA" id="ARBA00008599"/>
    </source>
</evidence>
<dbReference type="FunFam" id="2.20.110.10:FF:000003">
    <property type="entry name" value="Junctophilin"/>
    <property type="match status" value="1"/>
</dbReference>
<feature type="transmembrane region" description="Helical" evidence="12">
    <location>
        <begin position="671"/>
        <end position="695"/>
    </location>
</feature>
<feature type="region of interest" description="Disordered" evidence="11">
    <location>
        <begin position="403"/>
        <end position="654"/>
    </location>
</feature>
<evidence type="ECO:0000256" key="4">
    <source>
        <dbReference type="ARBA" id="ARBA00022553"/>
    </source>
</evidence>
<feature type="compositionally biased region" description="Basic and acidic residues" evidence="11">
    <location>
        <begin position="501"/>
        <end position="517"/>
    </location>
</feature>
<feature type="compositionally biased region" description="Basic and acidic residues" evidence="11">
    <location>
        <begin position="598"/>
        <end position="638"/>
    </location>
</feature>
<feature type="compositionally biased region" description="Basic and acidic residues" evidence="11">
    <location>
        <begin position="569"/>
        <end position="586"/>
    </location>
</feature>
<dbReference type="FunFam" id="2.20.110.10:FF:000001">
    <property type="entry name" value="Junctophilin"/>
    <property type="match status" value="1"/>
</dbReference>
<dbReference type="PIRSF" id="PIRSF037387">
    <property type="entry name" value="Junctophilin"/>
    <property type="match status" value="1"/>
</dbReference>
<dbReference type="PANTHER" id="PTHR23085">
    <property type="entry name" value="GH28348P"/>
    <property type="match status" value="1"/>
</dbReference>
<evidence type="ECO:0000313" key="13">
    <source>
        <dbReference type="Ensembl" id="ENSLBEP00000011420.1"/>
    </source>
</evidence>
<evidence type="ECO:0000256" key="9">
    <source>
        <dbReference type="ARBA" id="ARBA00023136"/>
    </source>
</evidence>
<evidence type="ECO:0000256" key="5">
    <source>
        <dbReference type="ARBA" id="ARBA00022692"/>
    </source>
</evidence>
<keyword evidence="4" id="KW-0597">Phosphoprotein</keyword>
<evidence type="ECO:0000256" key="3">
    <source>
        <dbReference type="ARBA" id="ARBA00022475"/>
    </source>
</evidence>
<dbReference type="SUPFAM" id="SSF82185">
    <property type="entry name" value="Histone H3 K4-specific methyltransferase SET7/9 N-terminal domain"/>
    <property type="match status" value="3"/>
</dbReference>
<keyword evidence="5 12" id="KW-0812">Transmembrane</keyword>
<dbReference type="GO" id="GO:0005789">
    <property type="term" value="C:endoplasmic reticulum membrane"/>
    <property type="evidence" value="ECO:0007669"/>
    <property type="project" value="UniProtKB-SubCell"/>
</dbReference>
<feature type="compositionally biased region" description="Basic and acidic residues" evidence="11">
    <location>
        <begin position="538"/>
        <end position="554"/>
    </location>
</feature>
<keyword evidence="14" id="KW-1185">Reference proteome</keyword>
<dbReference type="GO" id="GO:0030314">
    <property type="term" value="C:junctional membrane complex"/>
    <property type="evidence" value="ECO:0007669"/>
    <property type="project" value="UniProtKB-UniRule"/>
</dbReference>
<dbReference type="GO" id="GO:0005886">
    <property type="term" value="C:plasma membrane"/>
    <property type="evidence" value="ECO:0007669"/>
    <property type="project" value="UniProtKB-SubCell"/>
</dbReference>
<evidence type="ECO:0000256" key="6">
    <source>
        <dbReference type="ARBA" id="ARBA00022737"/>
    </source>
</evidence>
<accession>A0A3Q3LSD6</accession>
<dbReference type="InterPro" id="IPR017191">
    <property type="entry name" value="Junctophilin"/>
</dbReference>
<evidence type="ECO:0000256" key="7">
    <source>
        <dbReference type="ARBA" id="ARBA00022824"/>
    </source>
</evidence>
<dbReference type="Proteomes" id="UP000261660">
    <property type="component" value="Unplaced"/>
</dbReference>
<sequence length="696" mass="75492">MSTGGWEEGKAHGHGICTGPKGQGEYCGSWAHGFELLGVYTWPSGNTYQGTWAQGKRHGVGVENKGRWVYKGEWTHGFKGRYGLRESMGTSGKYEGTWNNGLQDGYGTETYSDGGTYQGQWVGGMRHGYGVRQSVPYGMAAVIRSPLRTSINSLRSGSEHSNGTALLDRSGVVVPGSSGSSPAVSRGGFVLTAHSEAELLKGKRKGGLFRRSILSGLKLRKSESRSSLASQRSKQSSFRSEAGMSTVSSAASDINSTISLGDADTDLAVADDEVDATATETYSGEWKNDKRSGFGVSRRSDGLQYEGEWLSNKRHGYGCTTFPDGTKEEGKYKQNILVSGKRKNLIPLRASKIREKVDRAVEGAQKSADIARQKAEIAQSRTAHAQGKAEAAVGAAQKAQEESRIARVTAKQFSPSFQHPGNGMEVQRPKRQVSSEVEGEGLSSSAGTADSPDLYVKSTGSDDPSNDAATPDLSPPSSSPPHTPPPPARPSQRSKSARFHRQSDEGGGRKGERDKWTESSSSASWTSGHRGVHSRGGRLLEQDEEKISNYEMEMKPLQPRDSATHKPHGHGEERHGHSRLQGEGRSHTVQRQRHKNRDVKERREGREGKEGQEGSKDSVHKLDRGGEKMESQPLRRDLTLSPPLKSSPITPEQQDHSLLWEGKLSSGGSPAYSSILVVMVILLNIGVAILFIHFFI</sequence>
<reference evidence="13" key="1">
    <citation type="submission" date="2025-08" db="UniProtKB">
        <authorList>
            <consortium name="Ensembl"/>
        </authorList>
    </citation>
    <scope>IDENTIFICATION</scope>
</reference>
<name>A0A3Q3LSD6_9LABR</name>
<evidence type="ECO:0000256" key="8">
    <source>
        <dbReference type="ARBA" id="ARBA00022989"/>
    </source>
</evidence>
<dbReference type="GeneTree" id="ENSGT00940000158707"/>
<reference evidence="13" key="2">
    <citation type="submission" date="2025-09" db="UniProtKB">
        <authorList>
            <consortium name="Ensembl"/>
        </authorList>
    </citation>
    <scope>IDENTIFICATION</scope>
</reference>
<dbReference type="GO" id="GO:0048167">
    <property type="term" value="P:regulation of synaptic plasticity"/>
    <property type="evidence" value="ECO:0007669"/>
    <property type="project" value="TreeGrafter"/>
</dbReference>
<keyword evidence="7 10" id="KW-0256">Endoplasmic reticulum</keyword>
<dbReference type="Pfam" id="PF02493">
    <property type="entry name" value="MORN"/>
    <property type="match status" value="7"/>
</dbReference>
<feature type="compositionally biased region" description="Low complexity" evidence="11">
    <location>
        <begin position="225"/>
        <end position="237"/>
    </location>
</feature>
<protein>
    <recommendedName>
        <fullName evidence="10">Junctophilin</fullName>
    </recommendedName>
</protein>
<feature type="compositionally biased region" description="Pro residues" evidence="11">
    <location>
        <begin position="473"/>
        <end position="489"/>
    </location>
</feature>
<dbReference type="Gene3D" id="2.20.110.10">
    <property type="entry name" value="Histone H3 K4-specific methyltransferase SET7/9 N-terminal domain"/>
    <property type="match status" value="3"/>
</dbReference>
<evidence type="ECO:0000256" key="12">
    <source>
        <dbReference type="SAM" id="Phobius"/>
    </source>
</evidence>
<dbReference type="PANTHER" id="PTHR23085:SF7">
    <property type="entry name" value="JUNCTOPHILIN-3"/>
    <property type="match status" value="1"/>
</dbReference>
<feature type="region of interest" description="Disordered" evidence="11">
    <location>
        <begin position="224"/>
        <end position="244"/>
    </location>
</feature>
<dbReference type="AlphaFoldDB" id="A0A3Q3LSD6"/>
<organism evidence="13 14">
    <name type="scientific">Labrus bergylta</name>
    <name type="common">ballan wrasse</name>
    <dbReference type="NCBI Taxonomy" id="56723"/>
    <lineage>
        <taxon>Eukaryota</taxon>
        <taxon>Metazoa</taxon>
        <taxon>Chordata</taxon>
        <taxon>Craniata</taxon>
        <taxon>Vertebrata</taxon>
        <taxon>Euteleostomi</taxon>
        <taxon>Actinopterygii</taxon>
        <taxon>Neopterygii</taxon>
        <taxon>Teleostei</taxon>
        <taxon>Neoteleostei</taxon>
        <taxon>Acanthomorphata</taxon>
        <taxon>Eupercaria</taxon>
        <taxon>Labriformes</taxon>
        <taxon>Labridae</taxon>
        <taxon>Labrus</taxon>
    </lineage>
</organism>
<keyword evidence="3 10" id="KW-1003">Cell membrane</keyword>
<comment type="subcellular location">
    <subcellularLocation>
        <location evidence="10">Cell membrane</location>
        <topology evidence="10">Peripheral membrane protein</topology>
    </subcellularLocation>
    <subcellularLocation>
        <location evidence="1 10">Endoplasmic reticulum membrane</location>
        <topology evidence="1">Single-pass type IV membrane protein</topology>
    </subcellularLocation>
</comment>
<evidence type="ECO:0000256" key="10">
    <source>
        <dbReference type="PIRNR" id="PIRNR037387"/>
    </source>
</evidence>
<proteinExistence type="inferred from homology"/>
<keyword evidence="6" id="KW-0677">Repeat</keyword>
<evidence type="ECO:0000256" key="11">
    <source>
        <dbReference type="SAM" id="MobiDB-lite"/>
    </source>
</evidence>
<keyword evidence="9 10" id="KW-0472">Membrane</keyword>
<comment type="function">
    <text evidence="10">Junctophilins contribute to the formation of junctional membrane complexes (JMCs) which link the plasma membrane with the endoplasmic or sarcoplasmic reticulum in excitable cells. Provides a structural foundation for functional cross-talk between the cell surface and intracellular calcium release channels.</text>
</comment>